<evidence type="ECO:0000256" key="3">
    <source>
        <dbReference type="ARBA" id="ARBA00022448"/>
    </source>
</evidence>
<evidence type="ECO:0008006" key="14">
    <source>
        <dbReference type="Google" id="ProtNLM"/>
    </source>
</evidence>
<feature type="compositionally biased region" description="Basic and acidic residues" evidence="8">
    <location>
        <begin position="155"/>
        <end position="166"/>
    </location>
</feature>
<evidence type="ECO:0000256" key="7">
    <source>
        <dbReference type="ARBA" id="ARBA00023136"/>
    </source>
</evidence>
<dbReference type="InterPro" id="IPR052486">
    <property type="entry name" value="PHO1"/>
</dbReference>
<feature type="region of interest" description="Disordered" evidence="8">
    <location>
        <begin position="155"/>
        <end position="208"/>
    </location>
</feature>
<dbReference type="Pfam" id="PF03105">
    <property type="entry name" value="SPX"/>
    <property type="match status" value="1"/>
</dbReference>
<dbReference type="CDD" id="cd14476">
    <property type="entry name" value="SPX_PHO1_like"/>
    <property type="match status" value="1"/>
</dbReference>
<evidence type="ECO:0000256" key="8">
    <source>
        <dbReference type="SAM" id="MobiDB-lite"/>
    </source>
</evidence>
<reference evidence="12 13" key="1">
    <citation type="journal article" date="2017" name="Plant Biotechnol. J.">
        <title>A comprehensive draft genome sequence for lupin (Lupinus angustifolius), an emerging health food: insights into plant-microbe interactions and legume evolution.</title>
        <authorList>
            <person name="Hane J.K."/>
            <person name="Ming Y."/>
            <person name="Kamphuis L.G."/>
            <person name="Nelson M.N."/>
            <person name="Garg G."/>
            <person name="Atkins C.A."/>
            <person name="Bayer P.E."/>
            <person name="Bravo A."/>
            <person name="Bringans S."/>
            <person name="Cannon S."/>
            <person name="Edwards D."/>
            <person name="Foley R."/>
            <person name="Gao L.L."/>
            <person name="Harrison M.J."/>
            <person name="Huang W."/>
            <person name="Hurgobin B."/>
            <person name="Li S."/>
            <person name="Liu C.W."/>
            <person name="McGrath A."/>
            <person name="Morahan G."/>
            <person name="Murray J."/>
            <person name="Weller J."/>
            <person name="Jian J."/>
            <person name="Singh K.B."/>
        </authorList>
    </citation>
    <scope>NUCLEOTIDE SEQUENCE [LARGE SCALE GENOMIC DNA]</scope>
    <source>
        <strain evidence="13">cv. Tanjil</strain>
        <tissue evidence="12">Whole plant</tissue>
    </source>
</reference>
<evidence type="ECO:0000256" key="4">
    <source>
        <dbReference type="ARBA" id="ARBA00022592"/>
    </source>
</evidence>
<feature type="transmembrane region" description="Helical" evidence="9">
    <location>
        <begin position="477"/>
        <end position="498"/>
    </location>
</feature>
<name>A0A1J7HP60_LUPAN</name>
<dbReference type="PROSITE" id="PS51382">
    <property type="entry name" value="SPX"/>
    <property type="match status" value="1"/>
</dbReference>
<sequence length="785" mass="91380">MVKFSKQFEGQLIPEWKEAFVDYWQLKKGLKKYQVLNNTNNSMHQSSSVPKSIISSLRNYSLFGHQHRDHGTIQVHRKLASSTIKGDIYETELLEQFADTDATKEFFACLDQQLNKVNKFYRTKEEEYMERGDSLKKQMEILLELKSTFMEKHGKEGCSEDSKEDQSISCTFSNEEDSVRNRELQEEIQETSTDDKDEVPCLDSPRADEFGKSMQMKREDGKMRTHSGRIINCKGKNLRINIPLTTPSRTFSSISYLVWEDLLNQSSRKCGAEGSKVYVNKTKLHHAEKMIKGGFIELYKGLGYLKVYRNLNMLAFLKILKKFDKVTSKQILPIYLKVVESSYFNSSDKVMKLADEVEELFVKNFAEDNRRKAMKYLRTSQAKESHAITFFIGLFTGCLLALLAGYVIMAHVTGLYRPQQHSVYMETVYPVLSMFSLMFLHFFLYGCNILAWRKTRINYSSIFELTPTKDLKYRDTFLICTMGMTAVVGVMLLHLTLLTKWYSYAQVQGIPGLLLLVFLLMLVCPFNIIYGSSRYHFLCVIRNIILSPLYKVVMLDFFMADQLCSQVPMLRNLEYVACYYITGSYKTQDYGYCMRTKHYRDLAYAVSFLPYYWRAMQCARRWFDEGQTSHLVNLGKYVSAMLAAGAKVAYEKDGSVIWLCLVVIMSSAATMYQLYWDFVKDWGLFQINSKNPWLRNELMLSRKAIYYFSMGLNLILRLAWLQTVIHSSFENVDYRVTSLFLAALEVIRRGLWNFFRLENEHLNNAGKFRAVETVPLPFHEVDEED</sequence>
<evidence type="ECO:0000256" key="5">
    <source>
        <dbReference type="ARBA" id="ARBA00022692"/>
    </source>
</evidence>
<dbReference type="KEGG" id="lang:109361274"/>
<dbReference type="InterPro" id="IPR004331">
    <property type="entry name" value="SPX_dom"/>
</dbReference>
<dbReference type="AlphaFoldDB" id="A0A1J7HP60"/>
<gene>
    <name evidence="12" type="ORF">TanjilG_15126</name>
</gene>
<evidence type="ECO:0000256" key="6">
    <source>
        <dbReference type="ARBA" id="ARBA00022989"/>
    </source>
</evidence>
<comment type="similarity">
    <text evidence="2">Belongs to the SYG1 (TC 2.A.94) family.</text>
</comment>
<dbReference type="GO" id="GO:0016020">
    <property type="term" value="C:membrane"/>
    <property type="evidence" value="ECO:0007669"/>
    <property type="project" value="InterPro"/>
</dbReference>
<dbReference type="GO" id="GO:0006817">
    <property type="term" value="P:phosphate ion transport"/>
    <property type="evidence" value="ECO:0007669"/>
    <property type="project" value="UniProtKB-KW"/>
</dbReference>
<evidence type="ECO:0000256" key="1">
    <source>
        <dbReference type="ARBA" id="ARBA00004127"/>
    </source>
</evidence>
<feature type="domain" description="SPX" evidence="11">
    <location>
        <begin position="2"/>
        <end position="337"/>
    </location>
</feature>
<organism evidence="12 13">
    <name type="scientific">Lupinus angustifolius</name>
    <name type="common">Narrow-leaved blue lupine</name>
    <dbReference type="NCBI Taxonomy" id="3871"/>
    <lineage>
        <taxon>Eukaryota</taxon>
        <taxon>Viridiplantae</taxon>
        <taxon>Streptophyta</taxon>
        <taxon>Embryophyta</taxon>
        <taxon>Tracheophyta</taxon>
        <taxon>Spermatophyta</taxon>
        <taxon>Magnoliopsida</taxon>
        <taxon>eudicotyledons</taxon>
        <taxon>Gunneridae</taxon>
        <taxon>Pentapetalae</taxon>
        <taxon>rosids</taxon>
        <taxon>fabids</taxon>
        <taxon>Fabales</taxon>
        <taxon>Fabaceae</taxon>
        <taxon>Papilionoideae</taxon>
        <taxon>50 kb inversion clade</taxon>
        <taxon>genistoids sensu lato</taxon>
        <taxon>core genistoids</taxon>
        <taxon>Genisteae</taxon>
        <taxon>Lupinus</taxon>
    </lineage>
</organism>
<keyword evidence="7 9" id="KW-0472">Membrane</keyword>
<feature type="transmembrane region" description="Helical" evidence="9">
    <location>
        <begin position="387"/>
        <end position="408"/>
    </location>
</feature>
<keyword evidence="13" id="KW-1185">Reference proteome</keyword>
<protein>
    <recommendedName>
        <fullName evidence="14">SPX domain-containing protein</fullName>
    </recommendedName>
</protein>
<dbReference type="InterPro" id="IPR004342">
    <property type="entry name" value="EXS_C"/>
</dbReference>
<dbReference type="OMA" id="AHMAGLY"/>
<dbReference type="Proteomes" id="UP000188354">
    <property type="component" value="Chromosome LG11"/>
</dbReference>
<dbReference type="EMBL" id="CM007371">
    <property type="protein sequence ID" value="OIW02243.1"/>
    <property type="molecule type" value="Genomic_DNA"/>
</dbReference>
<dbReference type="Pfam" id="PF03124">
    <property type="entry name" value="EXS"/>
    <property type="match status" value="1"/>
</dbReference>
<evidence type="ECO:0000313" key="13">
    <source>
        <dbReference type="Proteomes" id="UP000188354"/>
    </source>
</evidence>
<evidence type="ECO:0000256" key="2">
    <source>
        <dbReference type="ARBA" id="ARBA00009665"/>
    </source>
</evidence>
<dbReference type="InterPro" id="IPR034092">
    <property type="entry name" value="PHO1_SPX"/>
</dbReference>
<dbReference type="PANTHER" id="PTHR48477:SF1">
    <property type="entry name" value="PHOSPHATE TRANSPORTER PHO1"/>
    <property type="match status" value="1"/>
</dbReference>
<dbReference type="OrthoDB" id="9970435at2759"/>
<feature type="transmembrane region" description="Helical" evidence="9">
    <location>
        <begin position="704"/>
        <end position="725"/>
    </location>
</feature>
<comment type="subcellular location">
    <subcellularLocation>
        <location evidence="1">Endomembrane system</location>
        <topology evidence="1">Multi-pass membrane protein</topology>
    </subcellularLocation>
</comment>
<feature type="transmembrane region" description="Helical" evidence="9">
    <location>
        <begin position="510"/>
        <end position="530"/>
    </location>
</feature>
<dbReference type="PANTHER" id="PTHR48477">
    <property type="entry name" value="PHOSPHATE TRANSPORTER PHO1"/>
    <property type="match status" value="1"/>
</dbReference>
<evidence type="ECO:0000256" key="9">
    <source>
        <dbReference type="SAM" id="Phobius"/>
    </source>
</evidence>
<feature type="domain" description="EXS" evidence="10">
    <location>
        <begin position="594"/>
        <end position="785"/>
    </location>
</feature>
<keyword evidence="4" id="KW-0592">Phosphate transport</keyword>
<feature type="transmembrane region" description="Helical" evidence="9">
    <location>
        <begin position="656"/>
        <end position="675"/>
    </location>
</feature>
<proteinExistence type="inferred from homology"/>
<evidence type="ECO:0000313" key="12">
    <source>
        <dbReference type="EMBL" id="OIW02243.1"/>
    </source>
</evidence>
<accession>A0A1J7HP60</accession>
<dbReference type="GO" id="GO:0016036">
    <property type="term" value="P:cellular response to phosphate starvation"/>
    <property type="evidence" value="ECO:0007669"/>
    <property type="project" value="InterPro"/>
</dbReference>
<evidence type="ECO:0000259" key="11">
    <source>
        <dbReference type="PROSITE" id="PS51382"/>
    </source>
</evidence>
<evidence type="ECO:0000259" key="10">
    <source>
        <dbReference type="PROSITE" id="PS51380"/>
    </source>
</evidence>
<dbReference type="PROSITE" id="PS51380">
    <property type="entry name" value="EXS"/>
    <property type="match status" value="1"/>
</dbReference>
<keyword evidence="3" id="KW-0813">Transport</keyword>
<keyword evidence="6 9" id="KW-1133">Transmembrane helix</keyword>
<dbReference type="Gramene" id="OIW02243">
    <property type="protein sequence ID" value="OIW02243"/>
    <property type="gene ID" value="TanjilG_15126"/>
</dbReference>
<keyword evidence="5 9" id="KW-0812">Transmembrane</keyword>
<feature type="transmembrane region" description="Helical" evidence="9">
    <location>
        <begin position="428"/>
        <end position="451"/>
    </location>
</feature>
<dbReference type="GO" id="GO:0012505">
    <property type="term" value="C:endomembrane system"/>
    <property type="evidence" value="ECO:0007669"/>
    <property type="project" value="UniProtKB-SubCell"/>
</dbReference>